<evidence type="ECO:0000313" key="1">
    <source>
        <dbReference type="EMBL" id="MFD2567645.1"/>
    </source>
</evidence>
<organism evidence="1 2">
    <name type="scientific">Pseudotenacibaculum haliotis</name>
    <dbReference type="NCBI Taxonomy" id="1862138"/>
    <lineage>
        <taxon>Bacteria</taxon>
        <taxon>Pseudomonadati</taxon>
        <taxon>Bacteroidota</taxon>
        <taxon>Flavobacteriia</taxon>
        <taxon>Flavobacteriales</taxon>
        <taxon>Flavobacteriaceae</taxon>
        <taxon>Pseudotenacibaculum</taxon>
    </lineage>
</organism>
<reference evidence="2" key="1">
    <citation type="journal article" date="2019" name="Int. J. Syst. Evol. Microbiol.">
        <title>The Global Catalogue of Microorganisms (GCM) 10K type strain sequencing project: providing services to taxonomists for standard genome sequencing and annotation.</title>
        <authorList>
            <consortium name="The Broad Institute Genomics Platform"/>
            <consortium name="The Broad Institute Genome Sequencing Center for Infectious Disease"/>
            <person name="Wu L."/>
            <person name="Ma J."/>
        </authorList>
    </citation>
    <scope>NUCLEOTIDE SEQUENCE [LARGE SCALE GENOMIC DNA]</scope>
    <source>
        <strain evidence="2">KCTC 52127</strain>
    </source>
</reference>
<sequence>MLKSILNSEGVQELNKMQQKSINGGVGDQYYCECSGSVGAWYGTYSSQAAADSSLETWCASETGNCWHLEESD</sequence>
<dbReference type="EMBL" id="JBHULH010000004">
    <property type="protein sequence ID" value="MFD2567645.1"/>
    <property type="molecule type" value="Genomic_DNA"/>
</dbReference>
<name>A0ABW5LSA6_9FLAO</name>
<dbReference type="Proteomes" id="UP001597508">
    <property type="component" value="Unassembled WGS sequence"/>
</dbReference>
<proteinExistence type="predicted"/>
<comment type="caution">
    <text evidence="1">The sequence shown here is derived from an EMBL/GenBank/DDBJ whole genome shotgun (WGS) entry which is preliminary data.</text>
</comment>
<dbReference type="RefSeq" id="WP_379666355.1">
    <property type="nucleotide sequence ID" value="NZ_JBHULH010000004.1"/>
</dbReference>
<gene>
    <name evidence="1" type="ORF">ACFSRZ_09695</name>
</gene>
<keyword evidence="2" id="KW-1185">Reference proteome</keyword>
<accession>A0ABW5LSA6</accession>
<protein>
    <recommendedName>
        <fullName evidence="3">Natural product</fullName>
    </recommendedName>
</protein>
<evidence type="ECO:0000313" key="2">
    <source>
        <dbReference type="Proteomes" id="UP001597508"/>
    </source>
</evidence>
<evidence type="ECO:0008006" key="3">
    <source>
        <dbReference type="Google" id="ProtNLM"/>
    </source>
</evidence>